<name>A0A7J5Y6A0_DISMA</name>
<sequence length="185" mass="19594">MVFTEEDQTSAERLRGGGGGGNFIPGYLAAPTYSITIDYIGFFLLCGGLFRHCSPSEGNPDGLIEDFKVCLLSVEDVKGGTPNISGLSWEGRGQKAKRNTAILSDNWNVGPPSALRPGSWLRPAARPPSVKRGPVCTAALHCVQEAPCYVEAELGRSPMLGVVVVVGVRSSLRMSTAAHRAQAGH</sequence>
<keyword evidence="2" id="KW-1185">Reference proteome</keyword>
<comment type="caution">
    <text evidence="1">The sequence shown here is derived from an EMBL/GenBank/DDBJ whole genome shotgun (WGS) entry which is preliminary data.</text>
</comment>
<reference evidence="1 2" key="1">
    <citation type="submission" date="2020-03" db="EMBL/GenBank/DDBJ databases">
        <title>Dissostichus mawsoni Genome sequencing and assembly.</title>
        <authorList>
            <person name="Park H."/>
        </authorList>
    </citation>
    <scope>NUCLEOTIDE SEQUENCE [LARGE SCALE GENOMIC DNA]</scope>
    <source>
        <strain evidence="1">DM0001</strain>
        <tissue evidence="1">Muscle</tissue>
    </source>
</reference>
<protein>
    <submittedName>
        <fullName evidence="1">Uncharacterized protein</fullName>
    </submittedName>
</protein>
<proteinExistence type="predicted"/>
<organism evidence="1 2">
    <name type="scientific">Dissostichus mawsoni</name>
    <name type="common">Antarctic cod</name>
    <dbReference type="NCBI Taxonomy" id="36200"/>
    <lineage>
        <taxon>Eukaryota</taxon>
        <taxon>Metazoa</taxon>
        <taxon>Chordata</taxon>
        <taxon>Craniata</taxon>
        <taxon>Vertebrata</taxon>
        <taxon>Euteleostomi</taxon>
        <taxon>Actinopterygii</taxon>
        <taxon>Neopterygii</taxon>
        <taxon>Teleostei</taxon>
        <taxon>Neoteleostei</taxon>
        <taxon>Acanthomorphata</taxon>
        <taxon>Eupercaria</taxon>
        <taxon>Perciformes</taxon>
        <taxon>Notothenioidei</taxon>
        <taxon>Nototheniidae</taxon>
        <taxon>Dissostichus</taxon>
    </lineage>
</organism>
<accession>A0A7J5Y6A0</accession>
<evidence type="ECO:0000313" key="2">
    <source>
        <dbReference type="Proteomes" id="UP000518266"/>
    </source>
</evidence>
<dbReference type="AlphaFoldDB" id="A0A7J5Y6A0"/>
<dbReference type="Proteomes" id="UP000518266">
    <property type="component" value="Unassembled WGS sequence"/>
</dbReference>
<evidence type="ECO:0000313" key="1">
    <source>
        <dbReference type="EMBL" id="KAF3844239.1"/>
    </source>
</evidence>
<gene>
    <name evidence="1" type="ORF">F7725_013580</name>
</gene>
<dbReference type="EMBL" id="JAAKFY010000016">
    <property type="protein sequence ID" value="KAF3844239.1"/>
    <property type="molecule type" value="Genomic_DNA"/>
</dbReference>